<reference evidence="1 2" key="1">
    <citation type="journal article" date="2022" name="New Phytol.">
        <title>Ecological generalism drives hyperdiversity of secondary metabolite gene clusters in xylarialean endophytes.</title>
        <authorList>
            <person name="Franco M.E.E."/>
            <person name="Wisecaver J.H."/>
            <person name="Arnold A.E."/>
            <person name="Ju Y.M."/>
            <person name="Slot J.C."/>
            <person name="Ahrendt S."/>
            <person name="Moore L.P."/>
            <person name="Eastman K.E."/>
            <person name="Scott K."/>
            <person name="Konkel Z."/>
            <person name="Mondo S.J."/>
            <person name="Kuo A."/>
            <person name="Hayes R.D."/>
            <person name="Haridas S."/>
            <person name="Andreopoulos B."/>
            <person name="Riley R."/>
            <person name="LaButti K."/>
            <person name="Pangilinan J."/>
            <person name="Lipzen A."/>
            <person name="Amirebrahimi M."/>
            <person name="Yan J."/>
            <person name="Adam C."/>
            <person name="Keymanesh K."/>
            <person name="Ng V."/>
            <person name="Louie K."/>
            <person name="Northen T."/>
            <person name="Drula E."/>
            <person name="Henrissat B."/>
            <person name="Hsieh H.M."/>
            <person name="Youens-Clark K."/>
            <person name="Lutzoni F."/>
            <person name="Miadlikowska J."/>
            <person name="Eastwood D.C."/>
            <person name="Hamelin R.C."/>
            <person name="Grigoriev I.V."/>
            <person name="U'Ren J.M."/>
        </authorList>
    </citation>
    <scope>NUCLEOTIDE SEQUENCE [LARGE SCALE GENOMIC DNA]</scope>
    <source>
        <strain evidence="1 2">ER1909</strain>
    </source>
</reference>
<sequence>MFNNLDLNFTSISLLLVIAALSFRFLYNSTTPRPPTMMNPRGGARIPFRRRPLVPPPDPQPPTTTTSYEIGPEDVMQVKDILAKTRNLPPELVDMIMDRAEYWTCSTTSINYPKPVSVLGARPGEDQFLLRTPPLGLKWSPASRDLWRVESEPKQLQQEYPLSELEKLVDGPMSTLENPFRRVVFDIVSRDQGWGGDSAHHNTYHHSFTWFDAGLERFDMNHDCPSTCPDHVNQGSSENSSNIPTCAIRPLWPPVVPNEGGAPGMRYNHELLADQDHLIQRNKLADKTWQHHHVEWSWDDKVDSTNTDSPAVRDLDNAGRGIGTACGEFVRNLKYGDMITVWARARFGGWSNNIQKVEVKVYWAF</sequence>
<dbReference type="EMBL" id="MU394327">
    <property type="protein sequence ID" value="KAI6085270.1"/>
    <property type="molecule type" value="Genomic_DNA"/>
</dbReference>
<evidence type="ECO:0000313" key="1">
    <source>
        <dbReference type="EMBL" id="KAI6085270.1"/>
    </source>
</evidence>
<keyword evidence="2" id="KW-1185">Reference proteome</keyword>
<evidence type="ECO:0000313" key="2">
    <source>
        <dbReference type="Proteomes" id="UP001497680"/>
    </source>
</evidence>
<name>A0ACC0CYU4_9PEZI</name>
<protein>
    <submittedName>
        <fullName evidence="1">Uncharacterized protein</fullName>
    </submittedName>
</protein>
<organism evidence="1 2">
    <name type="scientific">Hypoxylon rubiginosum</name>
    <dbReference type="NCBI Taxonomy" id="110542"/>
    <lineage>
        <taxon>Eukaryota</taxon>
        <taxon>Fungi</taxon>
        <taxon>Dikarya</taxon>
        <taxon>Ascomycota</taxon>
        <taxon>Pezizomycotina</taxon>
        <taxon>Sordariomycetes</taxon>
        <taxon>Xylariomycetidae</taxon>
        <taxon>Xylariales</taxon>
        <taxon>Hypoxylaceae</taxon>
        <taxon>Hypoxylon</taxon>
    </lineage>
</organism>
<accession>A0ACC0CYU4</accession>
<gene>
    <name evidence="1" type="ORF">F4821DRAFT_152432</name>
</gene>
<comment type="caution">
    <text evidence="1">The sequence shown here is derived from an EMBL/GenBank/DDBJ whole genome shotgun (WGS) entry which is preliminary data.</text>
</comment>
<proteinExistence type="predicted"/>
<dbReference type="Proteomes" id="UP001497680">
    <property type="component" value="Unassembled WGS sequence"/>
</dbReference>